<organism evidence="2 3">
    <name type="scientific">Plakobranchus ocellatus</name>
    <dbReference type="NCBI Taxonomy" id="259542"/>
    <lineage>
        <taxon>Eukaryota</taxon>
        <taxon>Metazoa</taxon>
        <taxon>Spiralia</taxon>
        <taxon>Lophotrochozoa</taxon>
        <taxon>Mollusca</taxon>
        <taxon>Gastropoda</taxon>
        <taxon>Heterobranchia</taxon>
        <taxon>Euthyneura</taxon>
        <taxon>Panpulmonata</taxon>
        <taxon>Sacoglossa</taxon>
        <taxon>Placobranchoidea</taxon>
        <taxon>Plakobranchidae</taxon>
        <taxon>Plakobranchus</taxon>
    </lineage>
</organism>
<evidence type="ECO:0000313" key="3">
    <source>
        <dbReference type="Proteomes" id="UP000735302"/>
    </source>
</evidence>
<gene>
    <name evidence="2" type="ORF">PoB_002756900</name>
</gene>
<keyword evidence="3" id="KW-1185">Reference proteome</keyword>
<sequence>MNHIVTFCEYRLQNIHNNIQHGYDFHDCFICNHRSESEDMDAFEVSISCQFHHQLNLTPEASNTDRNDIGRAADCDREDQNDEDVDENGNVYLPQQ</sequence>
<proteinExistence type="predicted"/>
<feature type="compositionally biased region" description="Basic and acidic residues" evidence="1">
    <location>
        <begin position="63"/>
        <end position="75"/>
    </location>
</feature>
<feature type="region of interest" description="Disordered" evidence="1">
    <location>
        <begin position="60"/>
        <end position="96"/>
    </location>
</feature>
<dbReference type="Proteomes" id="UP000735302">
    <property type="component" value="Unassembled WGS sequence"/>
</dbReference>
<evidence type="ECO:0000256" key="1">
    <source>
        <dbReference type="SAM" id="MobiDB-lite"/>
    </source>
</evidence>
<feature type="compositionally biased region" description="Acidic residues" evidence="1">
    <location>
        <begin position="76"/>
        <end position="87"/>
    </location>
</feature>
<dbReference type="AlphaFoldDB" id="A0AAV4A4C5"/>
<comment type="caution">
    <text evidence="2">The sequence shown here is derived from an EMBL/GenBank/DDBJ whole genome shotgun (WGS) entry which is preliminary data.</text>
</comment>
<evidence type="ECO:0000313" key="2">
    <source>
        <dbReference type="EMBL" id="GFO01064.1"/>
    </source>
</evidence>
<accession>A0AAV4A4C5</accession>
<protein>
    <submittedName>
        <fullName evidence="2">Uncharacterized protein</fullName>
    </submittedName>
</protein>
<reference evidence="2 3" key="1">
    <citation type="journal article" date="2021" name="Elife">
        <title>Chloroplast acquisition without the gene transfer in kleptoplastic sea slugs, Plakobranchus ocellatus.</title>
        <authorList>
            <person name="Maeda T."/>
            <person name="Takahashi S."/>
            <person name="Yoshida T."/>
            <person name="Shimamura S."/>
            <person name="Takaki Y."/>
            <person name="Nagai Y."/>
            <person name="Toyoda A."/>
            <person name="Suzuki Y."/>
            <person name="Arimoto A."/>
            <person name="Ishii H."/>
            <person name="Satoh N."/>
            <person name="Nishiyama T."/>
            <person name="Hasebe M."/>
            <person name="Maruyama T."/>
            <person name="Minagawa J."/>
            <person name="Obokata J."/>
            <person name="Shigenobu S."/>
        </authorList>
    </citation>
    <scope>NUCLEOTIDE SEQUENCE [LARGE SCALE GENOMIC DNA]</scope>
</reference>
<name>A0AAV4A4C5_9GAST</name>
<dbReference type="EMBL" id="BLXT01003184">
    <property type="protein sequence ID" value="GFO01064.1"/>
    <property type="molecule type" value="Genomic_DNA"/>
</dbReference>